<keyword evidence="3" id="KW-1185">Reference proteome</keyword>
<organism evidence="2 3">
    <name type="scientific">Liparis tanakae</name>
    <name type="common">Tanaka's snailfish</name>
    <dbReference type="NCBI Taxonomy" id="230148"/>
    <lineage>
        <taxon>Eukaryota</taxon>
        <taxon>Metazoa</taxon>
        <taxon>Chordata</taxon>
        <taxon>Craniata</taxon>
        <taxon>Vertebrata</taxon>
        <taxon>Euteleostomi</taxon>
        <taxon>Actinopterygii</taxon>
        <taxon>Neopterygii</taxon>
        <taxon>Teleostei</taxon>
        <taxon>Neoteleostei</taxon>
        <taxon>Acanthomorphata</taxon>
        <taxon>Eupercaria</taxon>
        <taxon>Perciformes</taxon>
        <taxon>Cottioidei</taxon>
        <taxon>Cottales</taxon>
        <taxon>Liparidae</taxon>
        <taxon>Liparis</taxon>
    </lineage>
</organism>
<protein>
    <submittedName>
        <fullName evidence="2">Uncharacterized protein</fullName>
    </submittedName>
</protein>
<feature type="region of interest" description="Disordered" evidence="1">
    <location>
        <begin position="1"/>
        <end position="78"/>
    </location>
</feature>
<accession>A0A4Z2F8I5</accession>
<comment type="caution">
    <text evidence="2">The sequence shown here is derived from an EMBL/GenBank/DDBJ whole genome shotgun (WGS) entry which is preliminary data.</text>
</comment>
<feature type="compositionally biased region" description="Basic and acidic residues" evidence="1">
    <location>
        <begin position="61"/>
        <end position="78"/>
    </location>
</feature>
<dbReference type="AlphaFoldDB" id="A0A4Z2F8I5"/>
<feature type="compositionally biased region" description="Basic and acidic residues" evidence="1">
    <location>
        <begin position="15"/>
        <end position="53"/>
    </location>
</feature>
<evidence type="ECO:0000313" key="3">
    <source>
        <dbReference type="Proteomes" id="UP000314294"/>
    </source>
</evidence>
<evidence type="ECO:0000313" key="2">
    <source>
        <dbReference type="EMBL" id="TNN37200.1"/>
    </source>
</evidence>
<evidence type="ECO:0000256" key="1">
    <source>
        <dbReference type="SAM" id="MobiDB-lite"/>
    </source>
</evidence>
<dbReference type="EMBL" id="SRLO01001520">
    <property type="protein sequence ID" value="TNN37200.1"/>
    <property type="molecule type" value="Genomic_DNA"/>
</dbReference>
<dbReference type="Proteomes" id="UP000314294">
    <property type="component" value="Unassembled WGS sequence"/>
</dbReference>
<gene>
    <name evidence="2" type="ORF">EYF80_052637</name>
</gene>
<proteinExistence type="predicted"/>
<sequence>MWKDYTVPLNQNHHQYIDKDFQRDGGDDITADKSWDQTTGREEGGRKGGREGGRTFLSLPLDERKKSYEEEEESPSHS</sequence>
<reference evidence="2 3" key="1">
    <citation type="submission" date="2019-03" db="EMBL/GenBank/DDBJ databases">
        <title>First draft genome of Liparis tanakae, snailfish: a comprehensive survey of snailfish specific genes.</title>
        <authorList>
            <person name="Kim W."/>
            <person name="Song I."/>
            <person name="Jeong J.-H."/>
            <person name="Kim D."/>
            <person name="Kim S."/>
            <person name="Ryu S."/>
            <person name="Song J.Y."/>
            <person name="Lee S.K."/>
        </authorList>
    </citation>
    <scope>NUCLEOTIDE SEQUENCE [LARGE SCALE GENOMIC DNA]</scope>
    <source>
        <tissue evidence="2">Muscle</tissue>
    </source>
</reference>
<name>A0A4Z2F8I5_9TELE</name>